<dbReference type="EMBL" id="QCXX01000005">
    <property type="protein sequence ID" value="PUV22983.1"/>
    <property type="molecule type" value="Genomic_DNA"/>
</dbReference>
<feature type="transmembrane region" description="Helical" evidence="2">
    <location>
        <begin position="405"/>
        <end position="428"/>
    </location>
</feature>
<dbReference type="InterPro" id="IPR005625">
    <property type="entry name" value="PepSY-ass_TM"/>
</dbReference>
<feature type="region of interest" description="Disordered" evidence="1">
    <location>
        <begin position="568"/>
        <end position="613"/>
    </location>
</feature>
<feature type="transmembrane region" description="Helical" evidence="2">
    <location>
        <begin position="256"/>
        <end position="275"/>
    </location>
</feature>
<evidence type="ECO:0000313" key="3">
    <source>
        <dbReference type="EMBL" id="PUV22983.1"/>
    </source>
</evidence>
<evidence type="ECO:0000256" key="2">
    <source>
        <dbReference type="SAM" id="Phobius"/>
    </source>
</evidence>
<name>A0A363NQE4_9SPHI</name>
<dbReference type="RefSeq" id="WP_108635318.1">
    <property type="nucleotide sequence ID" value="NZ_QCXX01000005.1"/>
</dbReference>
<keyword evidence="2" id="KW-1133">Transmembrane helix</keyword>
<reference evidence="3 4" key="1">
    <citation type="submission" date="2018-04" db="EMBL/GenBank/DDBJ databases">
        <title>Sphingobacterium sp. M46 Genome.</title>
        <authorList>
            <person name="Cheng J."/>
            <person name="Li Y."/>
        </authorList>
    </citation>
    <scope>NUCLEOTIDE SEQUENCE [LARGE SCALE GENOMIC DNA]</scope>
    <source>
        <strain evidence="3 4">M46</strain>
    </source>
</reference>
<feature type="transmembrane region" description="Helical" evidence="2">
    <location>
        <begin position="540"/>
        <end position="558"/>
    </location>
</feature>
<feature type="region of interest" description="Disordered" evidence="1">
    <location>
        <begin position="124"/>
        <end position="148"/>
    </location>
</feature>
<dbReference type="PANTHER" id="PTHR34219">
    <property type="entry name" value="IRON-REGULATED INNER MEMBRANE PROTEIN-RELATED"/>
    <property type="match status" value="1"/>
</dbReference>
<organism evidence="3 4">
    <name type="scientific">Sphingobacterium athyrii</name>
    <dbReference type="NCBI Taxonomy" id="2152717"/>
    <lineage>
        <taxon>Bacteria</taxon>
        <taxon>Pseudomonadati</taxon>
        <taxon>Bacteroidota</taxon>
        <taxon>Sphingobacteriia</taxon>
        <taxon>Sphingobacteriales</taxon>
        <taxon>Sphingobacteriaceae</taxon>
        <taxon>Sphingobacterium</taxon>
    </lineage>
</organism>
<feature type="transmembrane region" description="Helical" evidence="2">
    <location>
        <begin position="440"/>
        <end position="465"/>
    </location>
</feature>
<dbReference type="Proteomes" id="UP000250831">
    <property type="component" value="Unassembled WGS sequence"/>
</dbReference>
<feature type="transmembrane region" description="Helical" evidence="2">
    <location>
        <begin position="507"/>
        <end position="528"/>
    </location>
</feature>
<keyword evidence="2" id="KW-0472">Membrane</keyword>
<dbReference type="OrthoDB" id="6307929at2"/>
<protein>
    <submittedName>
        <fullName evidence="3">PepSY domain-containing protein</fullName>
    </submittedName>
</protein>
<gene>
    <name evidence="3" type="ORF">DCO56_18865</name>
</gene>
<keyword evidence="4" id="KW-1185">Reference proteome</keyword>
<sequence>MNLRRYNIYFNTHTISGIIICAILYVIFFAGSFSFFKNEINAWQKNESDKGGTYRNMVFDHLLDSIGQIKELKGRDITFYMQHNGHASYVNIGASQDTIVANKAKAVAAQKELAEKKRLAATTKGTAVKDANAKDEKKKRRGRGRRGNEDSMYFSYDLATKKPSDYSDGYTMGEFLYRLHFLAPLNQIGINIGRPFGYTLAGLVSFIFLFALISGLMLHWDKIKSNFFVFRPGNKWKTVWTDMHTALGVIGFPYQFMYALTGIVLIVNSVLIIPFSKYLYDGKEDEVYAALGYNDNTKYTYLYEPLTTTFKMGDFLDKLENKWPNSHMNRIFIKNYGDKSMHVVALYDADIDKNFAGSGRMVYRVADNKILFEKSAAENGSYLDYMKGFIYRLHLADFGGYPIKIIYFVLGIMGCFVIISGILIWLVARDKNNIPKRKRIFNFWAANVFMAACLTMFPVTAATFIAVKLATKVDQSFIFHVYFYSWLALGVFYIIRRNIGKTNRETLLLGAVLSLAVPIVNGLKTGNWIWETFRSGANDILLVDLLWLSLGIIGLLIFKKMAQTAKKDAANGQDTATPKSKEQTVADDSGNSPTKPLSPKRSFVPKNTRTTEA</sequence>
<evidence type="ECO:0000313" key="4">
    <source>
        <dbReference type="Proteomes" id="UP000250831"/>
    </source>
</evidence>
<keyword evidence="2" id="KW-0812">Transmembrane</keyword>
<dbReference type="AlphaFoldDB" id="A0A363NQE4"/>
<feature type="transmembrane region" description="Helical" evidence="2">
    <location>
        <begin position="477"/>
        <end position="495"/>
    </location>
</feature>
<feature type="transmembrane region" description="Helical" evidence="2">
    <location>
        <begin position="12"/>
        <end position="36"/>
    </location>
</feature>
<dbReference type="Pfam" id="PF03929">
    <property type="entry name" value="PepSY_TM"/>
    <property type="match status" value="1"/>
</dbReference>
<accession>A0A363NQE4</accession>
<feature type="transmembrane region" description="Helical" evidence="2">
    <location>
        <begin position="196"/>
        <end position="218"/>
    </location>
</feature>
<evidence type="ECO:0000256" key="1">
    <source>
        <dbReference type="SAM" id="MobiDB-lite"/>
    </source>
</evidence>
<comment type="caution">
    <text evidence="3">The sequence shown here is derived from an EMBL/GenBank/DDBJ whole genome shotgun (WGS) entry which is preliminary data.</text>
</comment>
<dbReference type="PANTHER" id="PTHR34219:SF3">
    <property type="entry name" value="BLL7967 PROTEIN"/>
    <property type="match status" value="1"/>
</dbReference>
<proteinExistence type="predicted"/>